<evidence type="ECO:0000313" key="2">
    <source>
        <dbReference type="Proteomes" id="UP000233597"/>
    </source>
</evidence>
<accession>A0A2N3KTU3</accession>
<reference evidence="1 2" key="1">
    <citation type="submission" date="2017-09" db="EMBL/GenBank/DDBJ databases">
        <title>Biodiversity and function of Thalassospira species in the particle-attached aromatic-hydrocarbon-degrading consortia from the surface seawater of the South China Sea.</title>
        <authorList>
            <person name="Dong C."/>
            <person name="Liu R."/>
            <person name="Shao Z."/>
        </authorList>
    </citation>
    <scope>NUCLEOTIDE SEQUENCE [LARGE SCALE GENOMIC DNA]</scope>
    <source>
        <strain evidence="1 2">CSC1P2</strain>
    </source>
</reference>
<dbReference type="EMBL" id="NWTK01000006">
    <property type="protein sequence ID" value="PKR53994.1"/>
    <property type="molecule type" value="Genomic_DNA"/>
</dbReference>
<name>A0A2N3KTU3_9PROT</name>
<evidence type="ECO:0008006" key="3">
    <source>
        <dbReference type="Google" id="ProtNLM"/>
    </source>
</evidence>
<gene>
    <name evidence="1" type="ORF">COO20_10520</name>
</gene>
<protein>
    <recommendedName>
        <fullName evidence="3">TNase-like domain-containing protein</fullName>
    </recommendedName>
</protein>
<proteinExistence type="predicted"/>
<evidence type="ECO:0000313" key="1">
    <source>
        <dbReference type="EMBL" id="PKR53994.1"/>
    </source>
</evidence>
<dbReference type="SUPFAM" id="SSF50199">
    <property type="entry name" value="Staphylococcal nuclease"/>
    <property type="match status" value="1"/>
</dbReference>
<comment type="caution">
    <text evidence="1">The sequence shown here is derived from an EMBL/GenBank/DDBJ whole genome shotgun (WGS) entry which is preliminary data.</text>
</comment>
<dbReference type="Gene3D" id="2.40.50.90">
    <property type="match status" value="1"/>
</dbReference>
<dbReference type="AlphaFoldDB" id="A0A2N3KTU3"/>
<organism evidence="1 2">
    <name type="scientific">Thalassospira marina</name>
    <dbReference type="NCBI Taxonomy" id="2048283"/>
    <lineage>
        <taxon>Bacteria</taxon>
        <taxon>Pseudomonadati</taxon>
        <taxon>Pseudomonadota</taxon>
        <taxon>Alphaproteobacteria</taxon>
        <taxon>Rhodospirillales</taxon>
        <taxon>Thalassospiraceae</taxon>
        <taxon>Thalassospira</taxon>
    </lineage>
</organism>
<dbReference type="Proteomes" id="UP000233597">
    <property type="component" value="Unassembled WGS sequence"/>
</dbReference>
<dbReference type="InterPro" id="IPR035437">
    <property type="entry name" value="SNase_OB-fold_sf"/>
</dbReference>
<sequence>MAPLSSPKWSPKRENIVRLSFRPFMHTMPGAAWRSLLLACLILALSGMSERAVARSSVFPVACHPLDPELTHSITKSSAIRPENSANAMLNANNATAGLFDVKNDWGINSGFGGQRQASLWEVAANGDGAGVVGLVGSSAKTPTLVCGIAKAGPALNLPLYDVVEMAKPEDIDSLNVKIRAQNQPAGEVTAMIFRLADIAVVPGQEGAVLAYLQQHFRDISTLVPLPDPIVGKRRKAAGNDQNGAGADPRQPAYFVLRDGELLQQKLVAAGLAMVLPGGQPDQPMRIDATGLSRQIAITTLTNTEAHARQNQKGMWAGAGQVAAQSKPEARYFYAANHDAALPENAAGDAAPLALDAIGAYGVVGGILRSVEIQQYRAYLNFGQDWRRDFTIALDRDQMADIAASGFGLSAWVGHRVLVRGVIENRGGPYVAPQNLASLCVERE</sequence>